<comment type="pathway">
    <text evidence="2 10">Cofactor biosynthesis; NAD(+) biosynthesis; deamido-NAD(+) from nicotinate D-ribonucleotide: step 1/1.</text>
</comment>
<dbReference type="GO" id="GO:0009435">
    <property type="term" value="P:NAD+ biosynthetic process"/>
    <property type="evidence" value="ECO:0007669"/>
    <property type="project" value="UniProtKB-UniRule"/>
</dbReference>
<dbReference type="SUPFAM" id="SSF52374">
    <property type="entry name" value="Nucleotidylyl transferase"/>
    <property type="match status" value="1"/>
</dbReference>
<evidence type="ECO:0000313" key="13">
    <source>
        <dbReference type="Proteomes" id="UP000070260"/>
    </source>
</evidence>
<geneLocation type="plasmid" evidence="12 13">
    <name>pJFP838A</name>
</geneLocation>
<dbReference type="OrthoDB" id="5295945at2"/>
<comment type="catalytic activity">
    <reaction evidence="9 10">
        <text>nicotinate beta-D-ribonucleotide + ATP + H(+) = deamido-NAD(+) + diphosphate</text>
        <dbReference type="Rhea" id="RHEA:22860"/>
        <dbReference type="ChEBI" id="CHEBI:15378"/>
        <dbReference type="ChEBI" id="CHEBI:30616"/>
        <dbReference type="ChEBI" id="CHEBI:33019"/>
        <dbReference type="ChEBI" id="CHEBI:57502"/>
        <dbReference type="ChEBI" id="CHEBI:58437"/>
        <dbReference type="EC" id="2.7.7.18"/>
    </reaction>
</comment>
<dbReference type="Gene3D" id="3.40.50.620">
    <property type="entry name" value="HUPs"/>
    <property type="match status" value="1"/>
</dbReference>
<evidence type="ECO:0000256" key="8">
    <source>
        <dbReference type="ARBA" id="ARBA00023027"/>
    </source>
</evidence>
<sequence length="201" mass="24034">MIVVFGGSFNPPSIAHIDILKEIYYKKDGISKIIIVPVANEYEKKGLIEFKHRYNMLKIATNKYNFIEICDIEYRQKHSMKTYEVLDYIQKKYSNEKICFILGADNFNYFSKWVNSEYILRNYKLLVVNRGDYNIENIIKTDDLLQKYRLNIISVELGDKFKNISSTFIRKNINNIDCLKSYIDMRVLEYIYNNNLYKVDY</sequence>
<dbReference type="InterPro" id="IPR014729">
    <property type="entry name" value="Rossmann-like_a/b/a_fold"/>
</dbReference>
<dbReference type="GO" id="GO:0005524">
    <property type="term" value="F:ATP binding"/>
    <property type="evidence" value="ECO:0007669"/>
    <property type="project" value="UniProtKB-KW"/>
</dbReference>
<feature type="domain" description="Cytidyltransferase-like" evidence="11">
    <location>
        <begin position="4"/>
        <end position="171"/>
    </location>
</feature>
<dbReference type="PATRIC" id="fig|1502.177.peg.3364"/>
<evidence type="ECO:0000256" key="6">
    <source>
        <dbReference type="ARBA" id="ARBA00022741"/>
    </source>
</evidence>
<dbReference type="PANTHER" id="PTHR39321">
    <property type="entry name" value="NICOTINATE-NUCLEOTIDE ADENYLYLTRANSFERASE-RELATED"/>
    <property type="match status" value="1"/>
</dbReference>
<dbReference type="InterPro" id="IPR005248">
    <property type="entry name" value="NadD/NMNAT"/>
</dbReference>
<dbReference type="HAMAP" id="MF_00244">
    <property type="entry name" value="NaMN_adenylyltr"/>
    <property type="match status" value="1"/>
</dbReference>
<evidence type="ECO:0000256" key="7">
    <source>
        <dbReference type="ARBA" id="ARBA00022840"/>
    </source>
</evidence>
<organism evidence="12 13">
    <name type="scientific">Clostridium perfringens</name>
    <dbReference type="NCBI Taxonomy" id="1502"/>
    <lineage>
        <taxon>Bacteria</taxon>
        <taxon>Bacillati</taxon>
        <taxon>Bacillota</taxon>
        <taxon>Clostridia</taxon>
        <taxon>Eubacteriales</taxon>
        <taxon>Clostridiaceae</taxon>
        <taxon>Clostridium</taxon>
    </lineage>
</organism>
<gene>
    <name evidence="10" type="primary">nadD</name>
    <name evidence="12" type="ORF">JFP838_pA0157</name>
</gene>
<keyword evidence="3 10" id="KW-0662">Pyridine nucleotide biosynthesis</keyword>
<dbReference type="AlphaFoldDB" id="A0A140GRB4"/>
<evidence type="ECO:0000256" key="9">
    <source>
        <dbReference type="ARBA" id="ARBA00048721"/>
    </source>
</evidence>
<keyword evidence="12" id="KW-0614">Plasmid</keyword>
<dbReference type="GO" id="GO:0004515">
    <property type="term" value="F:nicotinate-nucleotide adenylyltransferase activity"/>
    <property type="evidence" value="ECO:0007669"/>
    <property type="project" value="UniProtKB-UniRule"/>
</dbReference>
<dbReference type="RefSeq" id="WP_061429676.1">
    <property type="nucleotide sequence ID" value="NZ_CP013615.1"/>
</dbReference>
<dbReference type="CDD" id="cd02165">
    <property type="entry name" value="NMNAT"/>
    <property type="match status" value="1"/>
</dbReference>
<evidence type="ECO:0000256" key="5">
    <source>
        <dbReference type="ARBA" id="ARBA00022695"/>
    </source>
</evidence>
<evidence type="ECO:0000259" key="11">
    <source>
        <dbReference type="Pfam" id="PF01467"/>
    </source>
</evidence>
<evidence type="ECO:0000256" key="3">
    <source>
        <dbReference type="ARBA" id="ARBA00022642"/>
    </source>
</evidence>
<dbReference type="NCBIfam" id="TIGR00482">
    <property type="entry name" value="nicotinate (nicotinamide) nucleotide adenylyltransferase"/>
    <property type="match status" value="1"/>
</dbReference>
<dbReference type="UniPathway" id="UPA00253">
    <property type="reaction ID" value="UER00332"/>
</dbReference>
<evidence type="ECO:0000256" key="4">
    <source>
        <dbReference type="ARBA" id="ARBA00022679"/>
    </source>
</evidence>
<dbReference type="EMBL" id="CP013615">
    <property type="protein sequence ID" value="AMN31073.1"/>
    <property type="molecule type" value="Genomic_DNA"/>
</dbReference>
<name>A0A140GRB4_CLOPF</name>
<dbReference type="EC" id="2.7.7.18" evidence="10"/>
<keyword evidence="7 10" id="KW-0067">ATP-binding</keyword>
<evidence type="ECO:0000313" key="12">
    <source>
        <dbReference type="EMBL" id="AMN31073.1"/>
    </source>
</evidence>
<dbReference type="Proteomes" id="UP000070260">
    <property type="component" value="Plasmid pJFP838A"/>
</dbReference>
<protein>
    <recommendedName>
        <fullName evidence="10">Probable nicotinate-nucleotide adenylyltransferase</fullName>
        <ecNumber evidence="10">2.7.7.18</ecNumber>
    </recommendedName>
    <alternativeName>
        <fullName evidence="10">Deamido-NAD(+) diphosphorylase</fullName>
    </alternativeName>
    <alternativeName>
        <fullName evidence="10">Deamido-NAD(+) pyrophosphorylase</fullName>
    </alternativeName>
    <alternativeName>
        <fullName evidence="10">Nicotinate mononucleotide adenylyltransferase</fullName>
        <shortName evidence="10">NaMN adenylyltransferase</shortName>
    </alternativeName>
</protein>
<evidence type="ECO:0000256" key="1">
    <source>
        <dbReference type="ARBA" id="ARBA00002324"/>
    </source>
</evidence>
<keyword evidence="6 10" id="KW-0547">Nucleotide-binding</keyword>
<evidence type="ECO:0000256" key="2">
    <source>
        <dbReference type="ARBA" id="ARBA00005019"/>
    </source>
</evidence>
<keyword evidence="5 10" id="KW-0548">Nucleotidyltransferase</keyword>
<comment type="function">
    <text evidence="1 10">Catalyzes the reversible adenylation of nicotinate mononucleotide (NaMN) to nicotinic acid adenine dinucleotide (NaAD).</text>
</comment>
<dbReference type="PANTHER" id="PTHR39321:SF3">
    <property type="entry name" value="PHOSPHOPANTETHEINE ADENYLYLTRANSFERASE"/>
    <property type="match status" value="1"/>
</dbReference>
<reference evidence="12 13" key="1">
    <citation type="journal article" date="2016" name="PLoS ONE">
        <title>Plasmid Characterization and Chromosome Analysis of Two netF+ Clostridium perfringens Isolates Associated with Foal and Canine Necrotizing Enteritis.</title>
        <authorList>
            <person name="Mehdizadeh Gohari I."/>
            <person name="Kropinski A.M."/>
            <person name="Weese S.J."/>
            <person name="Parreira V.R."/>
            <person name="Whitehead A.E."/>
            <person name="Boerlin P."/>
            <person name="Prescott J.F."/>
        </authorList>
    </citation>
    <scope>NUCLEOTIDE SEQUENCE [LARGE SCALE GENOMIC DNA]</scope>
    <source>
        <strain evidence="12 13">JP838</strain>
        <plasmid evidence="13">Plasmid pJFP838A</plasmid>
    </source>
</reference>
<dbReference type="InterPro" id="IPR004821">
    <property type="entry name" value="Cyt_trans-like"/>
</dbReference>
<comment type="similarity">
    <text evidence="10">Belongs to the NadD family.</text>
</comment>
<evidence type="ECO:0000256" key="10">
    <source>
        <dbReference type="HAMAP-Rule" id="MF_00244"/>
    </source>
</evidence>
<dbReference type="Pfam" id="PF01467">
    <property type="entry name" value="CTP_transf_like"/>
    <property type="match status" value="1"/>
</dbReference>
<keyword evidence="4 10" id="KW-0808">Transferase</keyword>
<keyword evidence="8 10" id="KW-0520">NAD</keyword>
<proteinExistence type="inferred from homology"/>
<accession>A0A140GRB4</accession>